<keyword evidence="4 6" id="KW-0472">Membrane</keyword>
<feature type="transmembrane region" description="Helical" evidence="6">
    <location>
        <begin position="245"/>
        <end position="263"/>
    </location>
</feature>
<reference evidence="7 8" key="1">
    <citation type="submission" date="2015-11" db="EMBL/GenBank/DDBJ databases">
        <title>The genome of Debaryomyces fabryi.</title>
        <authorList>
            <person name="Tafer H."/>
            <person name="Lopandic K."/>
        </authorList>
    </citation>
    <scope>NUCLEOTIDE SEQUENCE [LARGE SCALE GENOMIC DNA]</scope>
    <source>
        <strain evidence="7 8">CBS 789</strain>
    </source>
</reference>
<organism evidence="7 8">
    <name type="scientific">Debaryomyces fabryi</name>
    <dbReference type="NCBI Taxonomy" id="58627"/>
    <lineage>
        <taxon>Eukaryota</taxon>
        <taxon>Fungi</taxon>
        <taxon>Dikarya</taxon>
        <taxon>Ascomycota</taxon>
        <taxon>Saccharomycotina</taxon>
        <taxon>Pichiomycetes</taxon>
        <taxon>Debaryomycetaceae</taxon>
        <taxon>Debaryomyces</taxon>
    </lineage>
</organism>
<comment type="subcellular location">
    <subcellularLocation>
        <location evidence="1">Membrane</location>
        <topology evidence="1">Multi-pass membrane protein</topology>
    </subcellularLocation>
</comment>
<name>A0A0V1PTK4_9ASCO</name>
<evidence type="ECO:0000313" key="8">
    <source>
        <dbReference type="Proteomes" id="UP000054251"/>
    </source>
</evidence>
<feature type="transmembrane region" description="Helical" evidence="6">
    <location>
        <begin position="130"/>
        <end position="159"/>
    </location>
</feature>
<dbReference type="GO" id="GO:0000324">
    <property type="term" value="C:fungal-type vacuole"/>
    <property type="evidence" value="ECO:0007669"/>
    <property type="project" value="TreeGrafter"/>
</dbReference>
<evidence type="ECO:0000256" key="5">
    <source>
        <dbReference type="SAM" id="MobiDB-lite"/>
    </source>
</evidence>
<dbReference type="InterPro" id="IPR036259">
    <property type="entry name" value="MFS_trans_sf"/>
</dbReference>
<feature type="transmembrane region" description="Helical" evidence="6">
    <location>
        <begin position="275"/>
        <end position="296"/>
    </location>
</feature>
<evidence type="ECO:0000256" key="6">
    <source>
        <dbReference type="SAM" id="Phobius"/>
    </source>
</evidence>
<evidence type="ECO:0000313" key="7">
    <source>
        <dbReference type="EMBL" id="KRZ99562.1"/>
    </source>
</evidence>
<evidence type="ECO:0000256" key="1">
    <source>
        <dbReference type="ARBA" id="ARBA00004141"/>
    </source>
</evidence>
<feature type="transmembrane region" description="Helical" evidence="6">
    <location>
        <begin position="92"/>
        <end position="110"/>
    </location>
</feature>
<dbReference type="PANTHER" id="PTHR23502">
    <property type="entry name" value="MAJOR FACILITATOR SUPERFAMILY"/>
    <property type="match status" value="1"/>
</dbReference>
<gene>
    <name evidence="7" type="ORF">AC631_04687</name>
</gene>
<dbReference type="Proteomes" id="UP000054251">
    <property type="component" value="Unassembled WGS sequence"/>
</dbReference>
<sequence>MEDSTFQREESPEESEESIVLQIRYHEPLINNMQSETSSPNKKKDNHKYHIGEDDQSIDPSIPKRSYLQRLRLIENEYNNPASILVLFLKPFYLISFPIVVWCGVLQGIQQMWLTLMTCTQSEFYSSAPYYFSSSMVGLSNLGQLVGIIAGMAYGGKFVDWLTIRLAKKNDGIMEPEFRLFSMVFPTIINAAGILAYCLGPAYNAHWFLSVGIGQSCLGFSMASVTSICYTYCSDSYPKLASEGIVFISFINNALATVFTFTIQSWIDKDGLKLMAWLMFMLSLILNGSFIVWVFYGKRARRCTKSKYYQFCDDAGNHS</sequence>
<evidence type="ECO:0000256" key="3">
    <source>
        <dbReference type="ARBA" id="ARBA00022989"/>
    </source>
</evidence>
<feature type="transmembrane region" description="Helical" evidence="6">
    <location>
        <begin position="180"/>
        <end position="203"/>
    </location>
</feature>
<feature type="transmembrane region" description="Helical" evidence="6">
    <location>
        <begin position="209"/>
        <end position="233"/>
    </location>
</feature>
<dbReference type="GeneID" id="26841696"/>
<keyword evidence="8" id="KW-1185">Reference proteome</keyword>
<dbReference type="SUPFAM" id="SSF103473">
    <property type="entry name" value="MFS general substrate transporter"/>
    <property type="match status" value="1"/>
</dbReference>
<dbReference type="GO" id="GO:0022857">
    <property type="term" value="F:transmembrane transporter activity"/>
    <property type="evidence" value="ECO:0007669"/>
    <property type="project" value="TreeGrafter"/>
</dbReference>
<dbReference type="Gene3D" id="1.20.1250.20">
    <property type="entry name" value="MFS general substrate transporter like domains"/>
    <property type="match status" value="1"/>
</dbReference>
<evidence type="ECO:0000256" key="4">
    <source>
        <dbReference type="ARBA" id="ARBA00023136"/>
    </source>
</evidence>
<proteinExistence type="predicted"/>
<dbReference type="GO" id="GO:0005886">
    <property type="term" value="C:plasma membrane"/>
    <property type="evidence" value="ECO:0007669"/>
    <property type="project" value="TreeGrafter"/>
</dbReference>
<evidence type="ECO:0008006" key="9">
    <source>
        <dbReference type="Google" id="ProtNLM"/>
    </source>
</evidence>
<dbReference type="EMBL" id="LMYN01000135">
    <property type="protein sequence ID" value="KRZ99562.1"/>
    <property type="molecule type" value="Genomic_DNA"/>
</dbReference>
<dbReference type="OrthoDB" id="5215911at2759"/>
<keyword evidence="2 6" id="KW-0812">Transmembrane</keyword>
<dbReference type="AlphaFoldDB" id="A0A0V1PTK4"/>
<keyword evidence="3 6" id="KW-1133">Transmembrane helix</keyword>
<comment type="caution">
    <text evidence="7">The sequence shown here is derived from an EMBL/GenBank/DDBJ whole genome shotgun (WGS) entry which is preliminary data.</text>
</comment>
<evidence type="ECO:0000256" key="2">
    <source>
        <dbReference type="ARBA" id="ARBA00022692"/>
    </source>
</evidence>
<accession>A0A0V1PTK4</accession>
<dbReference type="PANTHER" id="PTHR23502:SF34">
    <property type="entry name" value="PROTEIN HOL1"/>
    <property type="match status" value="1"/>
</dbReference>
<feature type="region of interest" description="Disordered" evidence="5">
    <location>
        <begin position="32"/>
        <end position="60"/>
    </location>
</feature>
<protein>
    <recommendedName>
        <fullName evidence="9">Protein HOL1</fullName>
    </recommendedName>
</protein>
<dbReference type="RefSeq" id="XP_015465665.1">
    <property type="nucleotide sequence ID" value="XM_015613516.1"/>
</dbReference>